<dbReference type="PANTHER" id="PTHR43591">
    <property type="entry name" value="METHYLTRANSFERASE"/>
    <property type="match status" value="1"/>
</dbReference>
<gene>
    <name evidence="1" type="ORF">RDB_LOCUS77397</name>
</gene>
<dbReference type="SUPFAM" id="SSF53335">
    <property type="entry name" value="S-adenosyl-L-methionine-dependent methyltransferases"/>
    <property type="match status" value="1"/>
</dbReference>
<name>A0A8H3BW47_9AGAM</name>
<dbReference type="PANTHER" id="PTHR43591:SF24">
    <property type="entry name" value="2-METHOXY-6-POLYPRENYL-1,4-BENZOQUINOL METHYLASE, MITOCHONDRIAL"/>
    <property type="match status" value="1"/>
</dbReference>
<evidence type="ECO:0000313" key="2">
    <source>
        <dbReference type="Proteomes" id="UP000663861"/>
    </source>
</evidence>
<dbReference type="Pfam" id="PF13489">
    <property type="entry name" value="Methyltransf_23"/>
    <property type="match status" value="1"/>
</dbReference>
<dbReference type="CDD" id="cd02440">
    <property type="entry name" value="AdoMet_MTases"/>
    <property type="match status" value="1"/>
</dbReference>
<organism evidence="1 2">
    <name type="scientific">Rhizoctonia solani</name>
    <dbReference type="NCBI Taxonomy" id="456999"/>
    <lineage>
        <taxon>Eukaryota</taxon>
        <taxon>Fungi</taxon>
        <taxon>Dikarya</taxon>
        <taxon>Basidiomycota</taxon>
        <taxon>Agaricomycotina</taxon>
        <taxon>Agaricomycetes</taxon>
        <taxon>Cantharellales</taxon>
        <taxon>Ceratobasidiaceae</taxon>
        <taxon>Rhizoctonia</taxon>
    </lineage>
</organism>
<protein>
    <recommendedName>
        <fullName evidence="3">Methyltransferase domain-containing protein</fullName>
    </recommendedName>
</protein>
<dbReference type="InterPro" id="IPR029063">
    <property type="entry name" value="SAM-dependent_MTases_sf"/>
</dbReference>
<dbReference type="EMBL" id="CAJMWY010001460">
    <property type="protein sequence ID" value="CAE6468019.1"/>
    <property type="molecule type" value="Genomic_DNA"/>
</dbReference>
<reference evidence="1" key="1">
    <citation type="submission" date="2021-01" db="EMBL/GenBank/DDBJ databases">
        <authorList>
            <person name="Kaushik A."/>
        </authorList>
    </citation>
    <scope>NUCLEOTIDE SEQUENCE</scope>
    <source>
        <strain evidence="1">AG4-RS23</strain>
    </source>
</reference>
<proteinExistence type="predicted"/>
<comment type="caution">
    <text evidence="1">The sequence shown here is derived from an EMBL/GenBank/DDBJ whole genome shotgun (WGS) entry which is preliminary data.</text>
</comment>
<dbReference type="AlphaFoldDB" id="A0A8H3BW47"/>
<dbReference type="Gene3D" id="3.40.50.150">
    <property type="entry name" value="Vaccinia Virus protein VP39"/>
    <property type="match status" value="1"/>
</dbReference>
<accession>A0A8H3BW47</accession>
<evidence type="ECO:0008006" key="3">
    <source>
        <dbReference type="Google" id="ProtNLM"/>
    </source>
</evidence>
<evidence type="ECO:0000313" key="1">
    <source>
        <dbReference type="EMBL" id="CAE6468019.1"/>
    </source>
</evidence>
<dbReference type="Proteomes" id="UP000663861">
    <property type="component" value="Unassembled WGS sequence"/>
</dbReference>
<sequence length="408" mass="46592">MEISYTDEFNRQGTVYFVNDNVNEQVQYVDSDSDTMSTCSTHSASTITSSEVLDFYQERFGRVFPMDDNIPVVLPIDEPEHDRLEKLHQCYKLLAGSNYFGPLKEHMARKPHPKVLDIRTQQGTWVQEMATEFPHAHFVSLDLVPMLPHVPRPNVTFEVYDLVQEMATEFPHAHFVSLDLVPMLPHVPRPNVTFEVYDLYAGLAEPDESFDIIHARDCINSIKNYDLLLREFHRVLRPGGLLLIGELGADMYEAYDTDVPARLSSPRMYQGLQVIRDAVTSQGVMINILPDVAKWLEPDSDLWSSPPPPATSTTTPLLRNRKSGFTRIETRIAHLPDGGWHPDPVMQRAGLLAQEIWYATWHSVIPLLLEQGVDEAEVHSIVEGALEELMDPTIQTVWRYYMIHCVKI</sequence>
<dbReference type="GO" id="GO:0008168">
    <property type="term" value="F:methyltransferase activity"/>
    <property type="evidence" value="ECO:0007669"/>
    <property type="project" value="TreeGrafter"/>
</dbReference>